<dbReference type="RefSeq" id="WP_201659990.1">
    <property type="nucleotide sequence ID" value="NZ_JAEQNC010000008.1"/>
</dbReference>
<dbReference type="Proteomes" id="UP000633219">
    <property type="component" value="Unassembled WGS sequence"/>
</dbReference>
<dbReference type="Pfam" id="PF13561">
    <property type="entry name" value="adh_short_C2"/>
    <property type="match status" value="1"/>
</dbReference>
<dbReference type="AlphaFoldDB" id="A0A936YRM0"/>
<gene>
    <name evidence="3" type="ORF">JJB09_15685</name>
</gene>
<reference evidence="3" key="1">
    <citation type="submission" date="2021-01" db="EMBL/GenBank/DDBJ databases">
        <title>Rhizobium sp. strain KVB221 16S ribosomal RNA gene Genome sequencing and assembly.</title>
        <authorList>
            <person name="Kang M."/>
        </authorList>
    </citation>
    <scope>NUCLEOTIDE SEQUENCE</scope>
    <source>
        <strain evidence="3">KVB221</strain>
    </source>
</reference>
<accession>A0A936YRM0</accession>
<feature type="domain" description="Ketoreductase" evidence="2">
    <location>
        <begin position="8"/>
        <end position="208"/>
    </location>
</feature>
<dbReference type="InterPro" id="IPR002347">
    <property type="entry name" value="SDR_fam"/>
</dbReference>
<keyword evidence="4" id="KW-1185">Reference proteome</keyword>
<dbReference type="PANTHER" id="PTHR42760:SF135">
    <property type="entry name" value="BLL7886 PROTEIN"/>
    <property type="match status" value="1"/>
</dbReference>
<dbReference type="GO" id="GO:0030497">
    <property type="term" value="P:fatty acid elongation"/>
    <property type="evidence" value="ECO:0007669"/>
    <property type="project" value="TreeGrafter"/>
</dbReference>
<dbReference type="PANTHER" id="PTHR42760">
    <property type="entry name" value="SHORT-CHAIN DEHYDROGENASES/REDUCTASES FAMILY MEMBER"/>
    <property type="match status" value="1"/>
</dbReference>
<dbReference type="PRINTS" id="PR00080">
    <property type="entry name" value="SDRFAMILY"/>
</dbReference>
<dbReference type="Gene3D" id="3.40.50.720">
    <property type="entry name" value="NAD(P)-binding Rossmann-like Domain"/>
    <property type="match status" value="1"/>
</dbReference>
<proteinExistence type="inferred from homology"/>
<dbReference type="InterPro" id="IPR036291">
    <property type="entry name" value="NAD(P)-bd_dom_sf"/>
</dbReference>
<organism evidence="3 4">
    <name type="scientific">Rhizobium setariae</name>
    <dbReference type="NCBI Taxonomy" id="2801340"/>
    <lineage>
        <taxon>Bacteria</taxon>
        <taxon>Pseudomonadati</taxon>
        <taxon>Pseudomonadota</taxon>
        <taxon>Alphaproteobacteria</taxon>
        <taxon>Hyphomicrobiales</taxon>
        <taxon>Rhizobiaceae</taxon>
        <taxon>Rhizobium/Agrobacterium group</taxon>
        <taxon>Rhizobium</taxon>
    </lineage>
</organism>
<dbReference type="GO" id="GO:0016616">
    <property type="term" value="F:oxidoreductase activity, acting on the CH-OH group of donors, NAD or NADP as acceptor"/>
    <property type="evidence" value="ECO:0007669"/>
    <property type="project" value="TreeGrafter"/>
</dbReference>
<dbReference type="InterPro" id="IPR057326">
    <property type="entry name" value="KR_dom"/>
</dbReference>
<evidence type="ECO:0000259" key="2">
    <source>
        <dbReference type="SMART" id="SM00822"/>
    </source>
</evidence>
<name>A0A936YRM0_9HYPH</name>
<dbReference type="SMART" id="SM00822">
    <property type="entry name" value="PKS_KR"/>
    <property type="match status" value="1"/>
</dbReference>
<sequence length="259" mass="27135">MTNTFLDKTVAITGASGGIGQALCRQLGARGARIAALDRSDAVLAFADQLNSEGIEARGAIADITDQHAVAAAFASFGDVHVLVNNAGFSDQGTLAVTDPEGWRRHVDGNLNGAYNCVHAVLPQMVARKAGSIVTVGSVNGLGALGDPAYSAAKAGLISLTRALALEYGRYGIRANIVLPGTVRTPIWTERIRKDPDVLKRLERWYPLGRVAEPEDVAEAIVFLASDAARAITGAALPVDCGLTAGNIVMARELTLEDF</sequence>
<evidence type="ECO:0000256" key="1">
    <source>
        <dbReference type="ARBA" id="ARBA00006484"/>
    </source>
</evidence>
<dbReference type="PRINTS" id="PR00081">
    <property type="entry name" value="GDHRDH"/>
</dbReference>
<evidence type="ECO:0000313" key="4">
    <source>
        <dbReference type="Proteomes" id="UP000633219"/>
    </source>
</evidence>
<dbReference type="SUPFAM" id="SSF51735">
    <property type="entry name" value="NAD(P)-binding Rossmann-fold domains"/>
    <property type="match status" value="1"/>
</dbReference>
<dbReference type="FunFam" id="3.40.50.720:FF:000084">
    <property type="entry name" value="Short-chain dehydrogenase reductase"/>
    <property type="match status" value="1"/>
</dbReference>
<evidence type="ECO:0000313" key="3">
    <source>
        <dbReference type="EMBL" id="MBL0373472.1"/>
    </source>
</evidence>
<comment type="caution">
    <text evidence="3">The sequence shown here is derived from an EMBL/GenBank/DDBJ whole genome shotgun (WGS) entry which is preliminary data.</text>
</comment>
<dbReference type="CDD" id="cd05233">
    <property type="entry name" value="SDR_c"/>
    <property type="match status" value="1"/>
</dbReference>
<comment type="similarity">
    <text evidence="1">Belongs to the short-chain dehydrogenases/reductases (SDR) family.</text>
</comment>
<dbReference type="EMBL" id="JAEQNC010000008">
    <property type="protein sequence ID" value="MBL0373472.1"/>
    <property type="molecule type" value="Genomic_DNA"/>
</dbReference>
<protein>
    <submittedName>
        <fullName evidence="3">SDR family oxidoreductase</fullName>
    </submittedName>
</protein>